<keyword evidence="2" id="KW-1133">Transmembrane helix</keyword>
<dbReference type="AlphaFoldDB" id="A0A016SLN1"/>
<gene>
    <name evidence="3" type="primary">Acey_s0207.g2006</name>
    <name evidence="3" type="ORF">Y032_0207g2006</name>
</gene>
<evidence type="ECO:0000256" key="1">
    <source>
        <dbReference type="SAM" id="MobiDB-lite"/>
    </source>
</evidence>
<name>A0A016SLN1_9BILA</name>
<feature type="region of interest" description="Disordered" evidence="1">
    <location>
        <begin position="1"/>
        <end position="44"/>
    </location>
</feature>
<protein>
    <submittedName>
        <fullName evidence="3">Uncharacterized protein</fullName>
    </submittedName>
</protein>
<organism evidence="3 4">
    <name type="scientific">Ancylostoma ceylanicum</name>
    <dbReference type="NCBI Taxonomy" id="53326"/>
    <lineage>
        <taxon>Eukaryota</taxon>
        <taxon>Metazoa</taxon>
        <taxon>Ecdysozoa</taxon>
        <taxon>Nematoda</taxon>
        <taxon>Chromadorea</taxon>
        <taxon>Rhabditida</taxon>
        <taxon>Rhabditina</taxon>
        <taxon>Rhabditomorpha</taxon>
        <taxon>Strongyloidea</taxon>
        <taxon>Ancylostomatidae</taxon>
        <taxon>Ancylostomatinae</taxon>
        <taxon>Ancylostoma</taxon>
    </lineage>
</organism>
<evidence type="ECO:0000313" key="4">
    <source>
        <dbReference type="Proteomes" id="UP000024635"/>
    </source>
</evidence>
<dbReference type="Proteomes" id="UP000024635">
    <property type="component" value="Unassembled WGS sequence"/>
</dbReference>
<feature type="transmembrane region" description="Helical" evidence="2">
    <location>
        <begin position="49"/>
        <end position="67"/>
    </location>
</feature>
<keyword evidence="4" id="KW-1185">Reference proteome</keyword>
<accession>A0A016SLN1</accession>
<evidence type="ECO:0000313" key="3">
    <source>
        <dbReference type="EMBL" id="EYB91281.1"/>
    </source>
</evidence>
<keyword evidence="2" id="KW-0812">Transmembrane</keyword>
<dbReference type="EMBL" id="JARK01001543">
    <property type="protein sequence ID" value="EYB91281.1"/>
    <property type="molecule type" value="Genomic_DNA"/>
</dbReference>
<reference evidence="4" key="1">
    <citation type="journal article" date="2015" name="Nat. Genet.">
        <title>The genome and transcriptome of the zoonotic hookworm Ancylostoma ceylanicum identify infection-specific gene families.</title>
        <authorList>
            <person name="Schwarz E.M."/>
            <person name="Hu Y."/>
            <person name="Antoshechkin I."/>
            <person name="Miller M.M."/>
            <person name="Sternberg P.W."/>
            <person name="Aroian R.V."/>
        </authorList>
    </citation>
    <scope>NUCLEOTIDE SEQUENCE</scope>
    <source>
        <strain evidence="4">HY135</strain>
    </source>
</reference>
<feature type="compositionally biased region" description="Basic and acidic residues" evidence="1">
    <location>
        <begin position="8"/>
        <end position="30"/>
    </location>
</feature>
<proteinExistence type="predicted"/>
<evidence type="ECO:0000256" key="2">
    <source>
        <dbReference type="SAM" id="Phobius"/>
    </source>
</evidence>
<comment type="caution">
    <text evidence="3">The sequence shown here is derived from an EMBL/GenBank/DDBJ whole genome shotgun (WGS) entry which is preliminary data.</text>
</comment>
<keyword evidence="2" id="KW-0472">Membrane</keyword>
<sequence>MYDSEEDGDRRNRDKFSRERESRRDDDRYGTKRSSSSRRDDVKRARHESVLSLFHLFTIEFLTLFYFA</sequence>